<name>G8ZPX9_TORDE</name>
<dbReference type="RefSeq" id="XP_003679884.1">
    <property type="nucleotide sequence ID" value="XM_003679836.1"/>
</dbReference>
<proteinExistence type="predicted"/>
<protein>
    <submittedName>
        <fullName evidence="1">Uncharacterized protein</fullName>
    </submittedName>
</protein>
<dbReference type="Proteomes" id="UP000005627">
    <property type="component" value="Chromosome 2"/>
</dbReference>
<dbReference type="GeneID" id="11504910"/>
<dbReference type="InParanoid" id="G8ZPX9"/>
<dbReference type="EMBL" id="HE616743">
    <property type="protein sequence ID" value="CCE90673.1"/>
    <property type="molecule type" value="Genomic_DNA"/>
</dbReference>
<dbReference type="AlphaFoldDB" id="G8ZPX9"/>
<gene>
    <name evidence="1" type="primary">TDEL0B05440</name>
    <name evidence="1" type="ORF">TDEL_0B05440</name>
</gene>
<sequence length="198" mass="22815">MRRSRRGIQVESALGVERCAFKEAKYIVFFCVFCYKFGVVSRPTHIIRAVHKTLFNMHFLRMLAYAIICTPTACANENNNIKMAGLSIKDGDQHWDENAAKYLQDLISKHGAKVEQERELFRQECVNSQIVKESERDESRLWHVGEAAVEKFDETISAVVMGKLREIWPKSISMRNWHLSDVGLFILSIGDTDIFDDL</sequence>
<dbReference type="KEGG" id="tdl:TDEL_0B05440"/>
<reference evidence="1 2" key="1">
    <citation type="journal article" date="2011" name="Proc. Natl. Acad. Sci. U.S.A.">
        <title>Evolutionary erosion of yeast sex chromosomes by mating-type switching accidents.</title>
        <authorList>
            <person name="Gordon J.L."/>
            <person name="Armisen D."/>
            <person name="Proux-Wera E."/>
            <person name="Oheigeartaigh S.S."/>
            <person name="Byrne K.P."/>
            <person name="Wolfe K.H."/>
        </authorList>
    </citation>
    <scope>NUCLEOTIDE SEQUENCE [LARGE SCALE GENOMIC DNA]</scope>
    <source>
        <strain evidence="2">ATCC 10662 / CBS 1146 / NBRC 0425 / NCYC 2629 / NRRL Y-866</strain>
    </source>
</reference>
<keyword evidence="2" id="KW-1185">Reference proteome</keyword>
<dbReference type="OrthoDB" id="4067301at2759"/>
<organism evidence="1 2">
    <name type="scientific">Torulaspora delbrueckii</name>
    <name type="common">Yeast</name>
    <name type="synonym">Candida colliculosa</name>
    <dbReference type="NCBI Taxonomy" id="4950"/>
    <lineage>
        <taxon>Eukaryota</taxon>
        <taxon>Fungi</taxon>
        <taxon>Dikarya</taxon>
        <taxon>Ascomycota</taxon>
        <taxon>Saccharomycotina</taxon>
        <taxon>Saccharomycetes</taxon>
        <taxon>Saccharomycetales</taxon>
        <taxon>Saccharomycetaceae</taxon>
        <taxon>Torulaspora</taxon>
    </lineage>
</organism>
<dbReference type="HOGENOM" id="CLU_1379003_0_0_1"/>
<accession>G8ZPX9</accession>
<evidence type="ECO:0000313" key="1">
    <source>
        <dbReference type="EMBL" id="CCE90673.1"/>
    </source>
</evidence>
<evidence type="ECO:0000313" key="2">
    <source>
        <dbReference type="Proteomes" id="UP000005627"/>
    </source>
</evidence>